<accession>A0AAD1X725</accession>
<evidence type="ECO:0000313" key="1">
    <source>
        <dbReference type="EMBL" id="CAI2361187.1"/>
    </source>
</evidence>
<reference evidence="1" key="1">
    <citation type="submission" date="2023-07" db="EMBL/GenBank/DDBJ databases">
        <authorList>
            <consortium name="AG Swart"/>
            <person name="Singh M."/>
            <person name="Singh A."/>
            <person name="Seah K."/>
            <person name="Emmerich C."/>
        </authorList>
    </citation>
    <scope>NUCLEOTIDE SEQUENCE</scope>
    <source>
        <strain evidence="1">DP1</strain>
    </source>
</reference>
<keyword evidence="2" id="KW-1185">Reference proteome</keyword>
<sequence length="605" mass="70037">MELQQESTEYSSESRSFDLRRDLAGFMFTQKLFRNIFKYYGTLPQIAELCHLLSRESHTFWYEHEDNFCFTAFSEKVYKPLVEVKALDIAHKRLRRHPQCILNQSCPCARVPIFRSNIKLAKLLDLRMQFYFNFKIACVDEADEEGYQQFCEILENIQIYGDKAESFMRDPTKVVISRSTFRFGPGVMNIPKKFSLRNGFLEDLKVREPVKHDSLESLELAKVVKIADGKEKFQHSLGCSSVRLTDPIFYFKKSKWELASSKTLDLLVPKDNICQIDGYLVTFDNFEADFTGFEALEGVSVNKTYQEISSLCSDCEDAIIVPLASKIPNEFFVYQINDRNVTVQYNSNFDKNDCLPYAYFDRFMSELEHLSQPENIGEMPCRGPEQPKISLDSSNPDMGRSLAPKLEIKIGESSQADGQMNMAALFGSLCDYSRILCKFFNTIFGTNDNTIRLTKLDIQQCLHTRRGPKKSRSIVFKHLLKCISKCKTRSLEELCICIPKPEWILDLLVSLRNQFALKHLKIICKSRHRRKKSGDFDTQTSQKDVSVTDNHIRLGNLDQSPFLDPEICDYLKEFRHMHPGLLIEVEYFSTKNKYTFGQKPVDILI</sequence>
<proteinExistence type="predicted"/>
<dbReference type="EMBL" id="CAMPGE010002385">
    <property type="protein sequence ID" value="CAI2361187.1"/>
    <property type="molecule type" value="Genomic_DNA"/>
</dbReference>
<dbReference type="Proteomes" id="UP001295684">
    <property type="component" value="Unassembled WGS sequence"/>
</dbReference>
<organism evidence="1 2">
    <name type="scientific">Euplotes crassus</name>
    <dbReference type="NCBI Taxonomy" id="5936"/>
    <lineage>
        <taxon>Eukaryota</taxon>
        <taxon>Sar</taxon>
        <taxon>Alveolata</taxon>
        <taxon>Ciliophora</taxon>
        <taxon>Intramacronucleata</taxon>
        <taxon>Spirotrichea</taxon>
        <taxon>Hypotrichia</taxon>
        <taxon>Euplotida</taxon>
        <taxon>Euplotidae</taxon>
        <taxon>Moneuplotes</taxon>
    </lineage>
</organism>
<name>A0AAD1X725_EUPCR</name>
<gene>
    <name evidence="1" type="ORF">ECRASSUSDP1_LOCUS2497</name>
</gene>
<protein>
    <submittedName>
        <fullName evidence="1">Uncharacterized protein</fullName>
    </submittedName>
</protein>
<evidence type="ECO:0000313" key="2">
    <source>
        <dbReference type="Proteomes" id="UP001295684"/>
    </source>
</evidence>
<dbReference type="AlphaFoldDB" id="A0AAD1X725"/>
<comment type="caution">
    <text evidence="1">The sequence shown here is derived from an EMBL/GenBank/DDBJ whole genome shotgun (WGS) entry which is preliminary data.</text>
</comment>